<evidence type="ECO:0000256" key="2">
    <source>
        <dbReference type="SAM" id="SignalP"/>
    </source>
</evidence>
<dbReference type="EMBL" id="OU503042">
    <property type="protein sequence ID" value="CAI9765586.1"/>
    <property type="molecule type" value="Genomic_DNA"/>
</dbReference>
<feature type="signal peptide" evidence="2">
    <location>
        <begin position="1"/>
        <end position="22"/>
    </location>
</feature>
<dbReference type="InterPro" id="IPR009646">
    <property type="entry name" value="Root_cap"/>
</dbReference>
<dbReference type="AlphaFoldDB" id="A0AAD1Z982"/>
<protein>
    <submittedName>
        <fullName evidence="3">Uncharacterized protein</fullName>
    </submittedName>
</protein>
<evidence type="ECO:0000256" key="1">
    <source>
        <dbReference type="SAM" id="MobiDB-lite"/>
    </source>
</evidence>
<sequence length="562" mass="59621">MANSLKLNVVWIMLVLIIAIEGDTPPGIANNPSHARCLIKKYKHCYNLEHVCPKFCPDSCTVECVSCKPICSGGSTPPPPDGNGDGKGDNNGKGDGGGKNAGKSSPPAPTPSPPTPSPPTPTPSPPTPSPPTPTPFPPTQTPSPPTPAPSPPTPNPSPPTPAPFPPTQTPSPPTPTPSPPTQTPSPPTPTPTPSPSPPTPTPTPSPLPPTPTPTPSPLPPTPTPSPPAQTPSPPTPTPPSSPPVSPSPTSPSYSPHPPSTDVNALRRKRCKNKDFPQCYGVEHVCPSSCPTTCEVDCNSCKPVCKCDYPGAVCQDPRFIGGDGITFYFHGKKDKDFCLVTDPNLHINAHFIGRRNEKMKRDFTWVQSIGILFNNHNLFIGAKKTATWDDAKDHLAFALEGAAIHLPETDGAKWQSKTLPETTMKRDADTNSVIIEIERIVKITAKVVPITAQESRVHNYGITNEDCFAHLELGFKFYSLSGNVNGVLGQTYRSDYVSRVKMGVSMPVLGGDKEYAVSSLYATDCAVSQFIKGGKDQVSTFNLELPSMKCGSRMDGGGVVCKK</sequence>
<feature type="region of interest" description="Disordered" evidence="1">
    <location>
        <begin position="73"/>
        <end position="265"/>
    </location>
</feature>
<dbReference type="Pfam" id="PF06830">
    <property type="entry name" value="Root_cap"/>
    <property type="match status" value="1"/>
</dbReference>
<evidence type="ECO:0000313" key="4">
    <source>
        <dbReference type="Proteomes" id="UP000834106"/>
    </source>
</evidence>
<name>A0AAD1Z982_9LAMI</name>
<keyword evidence="2" id="KW-0732">Signal</keyword>
<feature type="chain" id="PRO_5042104873" evidence="2">
    <location>
        <begin position="23"/>
        <end position="562"/>
    </location>
</feature>
<evidence type="ECO:0000313" key="3">
    <source>
        <dbReference type="EMBL" id="CAI9765586.1"/>
    </source>
</evidence>
<organism evidence="3 4">
    <name type="scientific">Fraxinus pennsylvanica</name>
    <dbReference type="NCBI Taxonomy" id="56036"/>
    <lineage>
        <taxon>Eukaryota</taxon>
        <taxon>Viridiplantae</taxon>
        <taxon>Streptophyta</taxon>
        <taxon>Embryophyta</taxon>
        <taxon>Tracheophyta</taxon>
        <taxon>Spermatophyta</taxon>
        <taxon>Magnoliopsida</taxon>
        <taxon>eudicotyledons</taxon>
        <taxon>Gunneridae</taxon>
        <taxon>Pentapetalae</taxon>
        <taxon>asterids</taxon>
        <taxon>lamiids</taxon>
        <taxon>Lamiales</taxon>
        <taxon>Oleaceae</taxon>
        <taxon>Oleeae</taxon>
        <taxon>Fraxinus</taxon>
    </lineage>
</organism>
<feature type="compositionally biased region" description="Pro residues" evidence="1">
    <location>
        <begin position="106"/>
        <end position="258"/>
    </location>
</feature>
<gene>
    <name evidence="3" type="ORF">FPE_LOCUS13016</name>
</gene>
<keyword evidence="4" id="KW-1185">Reference proteome</keyword>
<accession>A0AAD1Z982</accession>
<dbReference type="Proteomes" id="UP000834106">
    <property type="component" value="Chromosome 7"/>
</dbReference>
<reference evidence="3" key="1">
    <citation type="submission" date="2023-05" db="EMBL/GenBank/DDBJ databases">
        <authorList>
            <person name="Huff M."/>
        </authorList>
    </citation>
    <scope>NUCLEOTIDE SEQUENCE</scope>
</reference>
<dbReference type="PANTHER" id="PTHR31656">
    <property type="entry name" value="ROOT CAP DOMAIN-CONTAINING PROTEIN"/>
    <property type="match status" value="1"/>
</dbReference>
<proteinExistence type="predicted"/>
<dbReference type="PRINTS" id="PR01217">
    <property type="entry name" value="PRICHEXTENSN"/>
</dbReference>